<gene>
    <name evidence="7" type="ORF">Cni_G07662</name>
</gene>
<keyword evidence="4" id="KW-0067">ATP-binding</keyword>
<dbReference type="GO" id="GO:0000407">
    <property type="term" value="C:phagophore assembly site"/>
    <property type="evidence" value="ECO:0007669"/>
    <property type="project" value="TreeGrafter"/>
</dbReference>
<dbReference type="GO" id="GO:0016020">
    <property type="term" value="C:membrane"/>
    <property type="evidence" value="ECO:0007669"/>
    <property type="project" value="TreeGrafter"/>
</dbReference>
<dbReference type="GO" id="GO:0000045">
    <property type="term" value="P:autophagosome assembly"/>
    <property type="evidence" value="ECO:0007669"/>
    <property type="project" value="TreeGrafter"/>
</dbReference>
<dbReference type="InterPro" id="IPR056281">
    <property type="entry name" value="MIT_ATG1a/b/c"/>
</dbReference>
<evidence type="ECO:0000256" key="1">
    <source>
        <dbReference type="ARBA" id="ARBA00022679"/>
    </source>
</evidence>
<name>A0AAQ3Q739_9LILI</name>
<evidence type="ECO:0000256" key="3">
    <source>
        <dbReference type="ARBA" id="ARBA00022777"/>
    </source>
</evidence>
<keyword evidence="2" id="KW-0547">Nucleotide-binding</keyword>
<evidence type="ECO:0000313" key="8">
    <source>
        <dbReference type="Proteomes" id="UP001327560"/>
    </source>
</evidence>
<dbReference type="SUPFAM" id="SSF56112">
    <property type="entry name" value="Protein kinase-like (PK-like)"/>
    <property type="match status" value="1"/>
</dbReference>
<keyword evidence="5" id="KW-0732">Signal</keyword>
<dbReference type="GO" id="GO:0005776">
    <property type="term" value="C:autophagosome"/>
    <property type="evidence" value="ECO:0007669"/>
    <property type="project" value="TreeGrafter"/>
</dbReference>
<dbReference type="EMBL" id="CP136891">
    <property type="protein sequence ID" value="WOK98950.1"/>
    <property type="molecule type" value="Genomic_DNA"/>
</dbReference>
<protein>
    <submittedName>
        <fullName evidence="7">Serine/threonine-protein kinase ATG1a isoform X1</fullName>
    </submittedName>
</protein>
<evidence type="ECO:0000256" key="5">
    <source>
        <dbReference type="SAM" id="SignalP"/>
    </source>
</evidence>
<dbReference type="GO" id="GO:0004674">
    <property type="term" value="F:protein serine/threonine kinase activity"/>
    <property type="evidence" value="ECO:0007669"/>
    <property type="project" value="InterPro"/>
</dbReference>
<dbReference type="PROSITE" id="PS50011">
    <property type="entry name" value="PROTEIN_KINASE_DOM"/>
    <property type="match status" value="1"/>
</dbReference>
<evidence type="ECO:0000256" key="2">
    <source>
        <dbReference type="ARBA" id="ARBA00022741"/>
    </source>
</evidence>
<evidence type="ECO:0000313" key="7">
    <source>
        <dbReference type="EMBL" id="WOK98950.1"/>
    </source>
</evidence>
<evidence type="ECO:0000256" key="4">
    <source>
        <dbReference type="ARBA" id="ARBA00022840"/>
    </source>
</evidence>
<dbReference type="Gene3D" id="1.10.510.10">
    <property type="entry name" value="Transferase(Phosphotransferase) domain 1"/>
    <property type="match status" value="1"/>
</dbReference>
<dbReference type="InterPro" id="IPR045269">
    <property type="entry name" value="Atg1-like"/>
</dbReference>
<keyword evidence="3 7" id="KW-0418">Kinase</keyword>
<sequence>MQADLWSVGAILFQLVTGKLPFDGNTHYQLFQNIMASDELQFPQDVLASLHPDCVNLCRRLMRRNPVERLAFEEFFNHNFLAKPRTTDFPIEPKNIQDVGLGDAGPSNSSDVGNSEIASTEKGFTLMNSSRVADSLEFIEQEYVLVNANFGSLETLPSSFEPSLSDDSTTRMPSYKIKMIEKGYAAPVQSQEQAAPSVNAAATVESHVSPFSSVPHYTVTVSEEVHDTSSLHPSSRIQRLSQYMDALVELAQEKLNAGLHLESFSVELIILAVWRQTMQLCKIWMASSNDQDYLPRLSTNYHQSHETDHFSQNITVEMNFTNPLLVCSWAERGFLVAYDRAEKLSNGFQDTDGDPEMPDAMEVIFQSALTFGKNGAVEELMEHWSGAVASYSKAITYLTFIMVEAMLLPLDLPFSLSPLNQQRLDRYISNLRTRLKKSQLAEHASRQNH</sequence>
<dbReference type="AlphaFoldDB" id="A0AAQ3Q739"/>
<keyword evidence="1" id="KW-0808">Transferase</keyword>
<organism evidence="7 8">
    <name type="scientific">Canna indica</name>
    <name type="common">Indian-shot</name>
    <dbReference type="NCBI Taxonomy" id="4628"/>
    <lineage>
        <taxon>Eukaryota</taxon>
        <taxon>Viridiplantae</taxon>
        <taxon>Streptophyta</taxon>
        <taxon>Embryophyta</taxon>
        <taxon>Tracheophyta</taxon>
        <taxon>Spermatophyta</taxon>
        <taxon>Magnoliopsida</taxon>
        <taxon>Liliopsida</taxon>
        <taxon>Zingiberales</taxon>
        <taxon>Cannaceae</taxon>
        <taxon>Canna</taxon>
    </lineage>
</organism>
<dbReference type="PANTHER" id="PTHR24348">
    <property type="entry name" value="SERINE/THREONINE-PROTEIN KINASE UNC-51-RELATED"/>
    <property type="match status" value="1"/>
</dbReference>
<dbReference type="GO" id="GO:0005829">
    <property type="term" value="C:cytosol"/>
    <property type="evidence" value="ECO:0007669"/>
    <property type="project" value="TreeGrafter"/>
</dbReference>
<feature type="domain" description="Protein kinase" evidence="6">
    <location>
        <begin position="1"/>
        <end position="81"/>
    </location>
</feature>
<dbReference type="InterPro" id="IPR000719">
    <property type="entry name" value="Prot_kinase_dom"/>
</dbReference>
<dbReference type="PANTHER" id="PTHR24348:SF22">
    <property type="entry name" value="NON-SPECIFIC SERINE_THREONINE PROTEIN KINASE"/>
    <property type="match status" value="1"/>
</dbReference>
<feature type="signal peptide" evidence="5">
    <location>
        <begin position="1"/>
        <end position="18"/>
    </location>
</feature>
<dbReference type="GO" id="GO:0005524">
    <property type="term" value="F:ATP binding"/>
    <property type="evidence" value="ECO:0007669"/>
    <property type="project" value="UniProtKB-KW"/>
</dbReference>
<dbReference type="GO" id="GO:0010506">
    <property type="term" value="P:regulation of autophagy"/>
    <property type="evidence" value="ECO:0007669"/>
    <property type="project" value="InterPro"/>
</dbReference>
<reference evidence="7 8" key="1">
    <citation type="submission" date="2023-10" db="EMBL/GenBank/DDBJ databases">
        <title>Chromosome-scale genome assembly provides insights into flower coloration mechanisms of Canna indica.</title>
        <authorList>
            <person name="Li C."/>
        </authorList>
    </citation>
    <scope>NUCLEOTIDE SEQUENCE [LARGE SCALE GENOMIC DNA]</scope>
    <source>
        <tissue evidence="7">Flower</tissue>
    </source>
</reference>
<dbReference type="Proteomes" id="UP001327560">
    <property type="component" value="Chromosome 2"/>
</dbReference>
<dbReference type="Pfam" id="PF00069">
    <property type="entry name" value="Pkinase"/>
    <property type="match status" value="1"/>
</dbReference>
<evidence type="ECO:0000259" key="6">
    <source>
        <dbReference type="PROSITE" id="PS50011"/>
    </source>
</evidence>
<proteinExistence type="predicted"/>
<feature type="chain" id="PRO_5042840379" evidence="5">
    <location>
        <begin position="19"/>
        <end position="449"/>
    </location>
</feature>
<dbReference type="Pfam" id="PF24497">
    <property type="entry name" value="MIT_ATG1"/>
    <property type="match status" value="1"/>
</dbReference>
<dbReference type="InterPro" id="IPR011009">
    <property type="entry name" value="Kinase-like_dom_sf"/>
</dbReference>
<keyword evidence="8" id="KW-1185">Reference proteome</keyword>
<accession>A0AAQ3Q739</accession>